<comment type="caution">
    <text evidence="2">The sequence shown here is derived from an EMBL/GenBank/DDBJ whole genome shotgun (WGS) entry which is preliminary data.</text>
</comment>
<feature type="region of interest" description="Disordered" evidence="1">
    <location>
        <begin position="47"/>
        <end position="73"/>
    </location>
</feature>
<feature type="compositionally biased region" description="Basic and acidic residues" evidence="1">
    <location>
        <begin position="54"/>
        <end position="73"/>
    </location>
</feature>
<dbReference type="RefSeq" id="WP_387347800.1">
    <property type="nucleotide sequence ID" value="NZ_JBIAXI010000043.1"/>
</dbReference>
<proteinExistence type="predicted"/>
<protein>
    <submittedName>
        <fullName evidence="2">Uncharacterized protein</fullName>
    </submittedName>
</protein>
<dbReference type="EMBL" id="JBIAXI010000043">
    <property type="protein sequence ID" value="MFF4779116.1"/>
    <property type="molecule type" value="Genomic_DNA"/>
</dbReference>
<sequence length="73" mass="8055">MTLSEHLSGLRCVVCGARDHLWADHGRGIVECRECGQSALLMDAEITAASDDNQSGKRQRDDQDQGARRKETV</sequence>
<gene>
    <name evidence="2" type="ORF">ACFY05_40500</name>
</gene>
<evidence type="ECO:0000313" key="3">
    <source>
        <dbReference type="Proteomes" id="UP001602119"/>
    </source>
</evidence>
<evidence type="ECO:0000313" key="2">
    <source>
        <dbReference type="EMBL" id="MFF4779116.1"/>
    </source>
</evidence>
<keyword evidence="3" id="KW-1185">Reference proteome</keyword>
<name>A0ABW6VIC7_MICFU</name>
<accession>A0ABW6VIC7</accession>
<organism evidence="2 3">
    <name type="scientific">Microtetraspora fusca</name>
    <dbReference type="NCBI Taxonomy" id="1997"/>
    <lineage>
        <taxon>Bacteria</taxon>
        <taxon>Bacillati</taxon>
        <taxon>Actinomycetota</taxon>
        <taxon>Actinomycetes</taxon>
        <taxon>Streptosporangiales</taxon>
        <taxon>Streptosporangiaceae</taxon>
        <taxon>Microtetraspora</taxon>
    </lineage>
</organism>
<evidence type="ECO:0000256" key="1">
    <source>
        <dbReference type="SAM" id="MobiDB-lite"/>
    </source>
</evidence>
<reference evidence="2 3" key="1">
    <citation type="submission" date="2024-10" db="EMBL/GenBank/DDBJ databases">
        <title>The Natural Products Discovery Center: Release of the First 8490 Sequenced Strains for Exploring Actinobacteria Biosynthetic Diversity.</title>
        <authorList>
            <person name="Kalkreuter E."/>
            <person name="Kautsar S.A."/>
            <person name="Yang D."/>
            <person name="Bader C.D."/>
            <person name="Teijaro C.N."/>
            <person name="Fluegel L."/>
            <person name="Davis C.M."/>
            <person name="Simpson J.R."/>
            <person name="Lauterbach L."/>
            <person name="Steele A.D."/>
            <person name="Gui C."/>
            <person name="Meng S."/>
            <person name="Li G."/>
            <person name="Viehrig K."/>
            <person name="Ye F."/>
            <person name="Su P."/>
            <person name="Kiefer A.F."/>
            <person name="Nichols A."/>
            <person name="Cepeda A.J."/>
            <person name="Yan W."/>
            <person name="Fan B."/>
            <person name="Jiang Y."/>
            <person name="Adhikari A."/>
            <person name="Zheng C.-J."/>
            <person name="Schuster L."/>
            <person name="Cowan T.M."/>
            <person name="Smanski M.J."/>
            <person name="Chevrette M.G."/>
            <person name="De Carvalho L.P.S."/>
            <person name="Shen B."/>
        </authorList>
    </citation>
    <scope>NUCLEOTIDE SEQUENCE [LARGE SCALE GENOMIC DNA]</scope>
    <source>
        <strain evidence="2 3">NPDC001281</strain>
    </source>
</reference>
<dbReference type="Proteomes" id="UP001602119">
    <property type="component" value="Unassembled WGS sequence"/>
</dbReference>